<dbReference type="InterPro" id="IPR044878">
    <property type="entry name" value="UbiA_sf"/>
</dbReference>
<dbReference type="Gene3D" id="4.10.1000.10">
    <property type="entry name" value="Zinc finger, CCCH-type"/>
    <property type="match status" value="1"/>
</dbReference>
<dbReference type="Pfam" id="PF25540">
    <property type="entry name" value="DUF7923"/>
    <property type="match status" value="2"/>
</dbReference>
<dbReference type="InterPro" id="IPR014756">
    <property type="entry name" value="Ig_E-set"/>
</dbReference>
<reference evidence="13 14" key="1">
    <citation type="submission" date="2019-02" db="EMBL/GenBank/DDBJ databases">
        <title>Genome sequencing of the rare red list fungi Bondarzewia mesenterica.</title>
        <authorList>
            <person name="Buettner E."/>
            <person name="Kellner H."/>
        </authorList>
    </citation>
    <scope>NUCLEOTIDE SEQUENCE [LARGE SCALE GENOMIC DNA]</scope>
    <source>
        <strain evidence="13 14">DSM 108281</strain>
    </source>
</reference>
<feature type="transmembrane region" description="Helical" evidence="11">
    <location>
        <begin position="1618"/>
        <end position="1638"/>
    </location>
</feature>
<feature type="domain" description="C3H1-type" evidence="12">
    <location>
        <begin position="923"/>
        <end position="951"/>
    </location>
</feature>
<name>A0A4S4LNU1_9AGAM</name>
<dbReference type="Proteomes" id="UP000310158">
    <property type="component" value="Unassembled WGS sequence"/>
</dbReference>
<evidence type="ECO:0000256" key="6">
    <source>
        <dbReference type="ARBA" id="ARBA00022692"/>
    </source>
</evidence>
<feature type="domain" description="C3H1-type" evidence="12">
    <location>
        <begin position="434"/>
        <end position="461"/>
    </location>
</feature>
<feature type="region of interest" description="Disordered" evidence="10">
    <location>
        <begin position="383"/>
        <end position="434"/>
    </location>
</feature>
<organism evidence="13 14">
    <name type="scientific">Bondarzewia mesenterica</name>
    <dbReference type="NCBI Taxonomy" id="1095465"/>
    <lineage>
        <taxon>Eukaryota</taxon>
        <taxon>Fungi</taxon>
        <taxon>Dikarya</taxon>
        <taxon>Basidiomycota</taxon>
        <taxon>Agaricomycotina</taxon>
        <taxon>Agaricomycetes</taxon>
        <taxon>Russulales</taxon>
        <taxon>Bondarzewiaceae</taxon>
        <taxon>Bondarzewia</taxon>
    </lineage>
</organism>
<accession>A0A4S4LNU1</accession>
<feature type="transmembrane region" description="Helical" evidence="11">
    <location>
        <begin position="1893"/>
        <end position="1918"/>
    </location>
</feature>
<evidence type="ECO:0000256" key="10">
    <source>
        <dbReference type="SAM" id="MobiDB-lite"/>
    </source>
</evidence>
<dbReference type="Pfam" id="PF13520">
    <property type="entry name" value="AA_permease_2"/>
    <property type="match status" value="1"/>
</dbReference>
<evidence type="ECO:0000256" key="9">
    <source>
        <dbReference type="PROSITE-ProRule" id="PRU00723"/>
    </source>
</evidence>
<dbReference type="GO" id="GO:0005737">
    <property type="term" value="C:cytoplasm"/>
    <property type="evidence" value="ECO:0007669"/>
    <property type="project" value="UniProtKB-SubCell"/>
</dbReference>
<evidence type="ECO:0000256" key="2">
    <source>
        <dbReference type="ARBA" id="ARBA00004496"/>
    </source>
</evidence>
<dbReference type="OrthoDB" id="2270193at2759"/>
<dbReference type="PANTHER" id="PTHR37543:SF1">
    <property type="entry name" value="CCCH ZINC FINGER DNA BINDING PROTEIN (AFU_ORTHOLOGUE AFUA_5G12760)"/>
    <property type="match status" value="1"/>
</dbReference>
<evidence type="ECO:0000256" key="4">
    <source>
        <dbReference type="ARBA" id="ARBA00022468"/>
    </source>
</evidence>
<comment type="similarity">
    <text evidence="3">Belongs to the Rho GDI family.</text>
</comment>
<protein>
    <recommendedName>
        <fullName evidence="12">C3H1-type domain-containing protein</fullName>
    </recommendedName>
</protein>
<proteinExistence type="inferred from homology"/>
<dbReference type="GO" id="GO:0007266">
    <property type="term" value="P:Rho protein signal transduction"/>
    <property type="evidence" value="ECO:0007669"/>
    <property type="project" value="InterPro"/>
</dbReference>
<feature type="compositionally biased region" description="Polar residues" evidence="10">
    <location>
        <begin position="397"/>
        <end position="407"/>
    </location>
</feature>
<sequence>MARNMLYIGSHANGDNIKRCLAEIDGEFDTLIERERKYIRQIENLSKELSLSRDSEEAAHHKEELALRERDIARRDKSLADMEKESMRLTLETHKRDAELGKKRLMMDIQRLQQLSQASEHRVACLIDGDGTIFSSSLLSQGQNGGREAARLLSEGIRSYLRSANLEHYQLLVYVFYNKRGLMDALAIGGSPEARLGFEEFVIGFNQAAGRLLMVDVGSGKEVADAKLRTYLEDNIRLPQTLKVLFGGCHDNGYINALRSSITDGLGEKLVLLPGYDEMAAGYASLNLPSLTIPGLFLRQKINTAGRSVSQLTDTSSTVSLPPRRASTSVSQVQTQRVIPDSNNIGATSPLAQHAVLREHDGGWPQLGAVSVVQPTSYSSVLQTESASLPRDATPDLNHSGSDSSPDSEMGWGPHSPARYTGTRRINPNKKLSQQNPPPCTLFYLARCRKGTECKYAHDYILEAEHYQEIRENARRAPCPAVNRGDICGWGDQCCYGHKCPELTACYYLKLGKCKFVGACFDLFAIPRAACSLFTDCYSYVDTITTKVEAGFFLELSIEVRYWRAYIPVEDLSHCSVFVTDRPVVVCCLLKALRTLDRAVRLTVFRLGLTDRSEVIVKIQEIAETSSTENTCLVDRVKELEVELSVWKQAHAALHDAAERKNKARGEPVDVTAPKKQTNDINLSGVVDENLLVLCVIDGTKSIFSTSYIKDGEEGGRRAAQELIEGIHDHLADDKQCTSRGYSLWISVYINKRGTKKDLVANGRCSGNESGADKKINKYVQTFSGLPQTLRIFFNGRFWTQTPSLILEGLFMDSVFPARVSSTTPSLFSRHPSTADDERSLLQSPSDSNTRKSTVIDPTLPLYKRASFVVPLSARQKAHLPFSENPPPCNEHYLLDKCSKGTYCKYSHDYLLTTEQLRTLGKNAKQSPCWFMNNGKECPYGEHCCWGHSCPFGVKCFFSSKDKCRFKGLSSCSLLPHSKILDHFIQEEDDFEVNNTPGYKPSAAKTVDEYTKLDAEDESLARWKASLGLGTGATFGDTSKPKVEVLTLELVSPSLPQDKKITVDLKNRAQLAQLKSAPIQVKEGEEYSVQINFLVNHSIVTGLRYIQVVKRKGIKVAKVDSMLGSYGAQADPRNVTVVQDEFPSGLLARGEYNVKSRVTDIDGEVYAEWEWMFKIGKECGKSRAAFVARSWHLLSPSDVLPSSAAVLDSFRHHPHELHRLGTRAKHVFRRVERTRRQNLSIQRRRLQKHGSTASPSKSNRTSTSRVWTSPSGPCSSSTHVHGPSRWPPTRSTRLPPCRSPTSASSGSAPSSCAAQDAPSTTCGIAPSTDPSVSPAPLTEPQQHDSDPPSPYPTHSLITRGRRIATPENNMKLDSAHEGPPARPRRHHASPRFAFLGLQLTAGLGVLTQLNTYRSVPLSPVRPFRRVYAPPHRRPSPSILLGASSLSLVAIYPLMKRITHWPQLVLGTHPSPSPPFPLTNTNSGMSFMKSSVGLLLAYWIIAPIFACVALLAYTELASMFPHRSGAEVVFLEQAYPRPRFLVPISFAVSTLLSGGHQKRFSATNSIVFAQYASAIFDIDITGSRQTAFALAVVTFCVAVVGVSTKWALRVVTVLTTFKILSLIFVSGTGLAVLLGFTHISDPFANFHHIWHGSTTNPNSLATALVKTNFAFVGWANSFNVLSEVRGADPVRTVRNAGLISLAMVTLLFFLTNLAYVAAVPAEEIKDSGQLVAALFFKRVYGEHWASKILPLMVACSCVGNIIAVTVGQARVLREVARQGLLPYPEFFASTKPFGTPLAPVSLKCVLTVIVLLLLPAKDAFSFMLDLTSYPNLIFAAATVIGVWRLRRQRALAEIAPSPFQVWNFVVGLWLVQCIFLLVMPWVPPERGRGDVSFWYATYCIVGLGVLAFCGIYYYIWIVLLPRFGGYRIVEEIMELDDGARTTRLARKYERRSDSEQQALLSND</sequence>
<evidence type="ECO:0000259" key="12">
    <source>
        <dbReference type="PROSITE" id="PS50103"/>
    </source>
</evidence>
<dbReference type="GO" id="GO:0008270">
    <property type="term" value="F:zinc ion binding"/>
    <property type="evidence" value="ECO:0007669"/>
    <property type="project" value="UniProtKB-KW"/>
</dbReference>
<dbReference type="FunFam" id="2.70.50.30:FF:000004">
    <property type="entry name" value="Rho GDP-dissociation inhibitor 1"/>
    <property type="match status" value="1"/>
</dbReference>
<feature type="domain" description="C3H1-type" evidence="12">
    <location>
        <begin position="883"/>
        <end position="911"/>
    </location>
</feature>
<feature type="transmembrane region" description="Helical" evidence="11">
    <location>
        <begin position="1697"/>
        <end position="1717"/>
    </location>
</feature>
<feature type="region of interest" description="Disordered" evidence="10">
    <location>
        <begin position="823"/>
        <end position="853"/>
    </location>
</feature>
<evidence type="ECO:0000256" key="1">
    <source>
        <dbReference type="ARBA" id="ARBA00004141"/>
    </source>
</evidence>
<dbReference type="GO" id="GO:0005094">
    <property type="term" value="F:Rho GDP-dissociation inhibitor activity"/>
    <property type="evidence" value="ECO:0007669"/>
    <property type="project" value="InterPro"/>
</dbReference>
<comment type="caution">
    <text evidence="13">The sequence shown here is derived from an EMBL/GenBank/DDBJ whole genome shotgun (WGS) entry which is preliminary data.</text>
</comment>
<dbReference type="InterPro" id="IPR000406">
    <property type="entry name" value="Rho_GDI"/>
</dbReference>
<dbReference type="InterPro" id="IPR024792">
    <property type="entry name" value="RhoGDI_dom_sf"/>
</dbReference>
<evidence type="ECO:0000313" key="14">
    <source>
        <dbReference type="Proteomes" id="UP000310158"/>
    </source>
</evidence>
<keyword evidence="6 11" id="KW-0812">Transmembrane</keyword>
<dbReference type="EMBL" id="SGPL01000315">
    <property type="protein sequence ID" value="THH13922.1"/>
    <property type="molecule type" value="Genomic_DNA"/>
</dbReference>
<keyword evidence="4" id="KW-0343">GTPase activation</keyword>
<evidence type="ECO:0000256" key="3">
    <source>
        <dbReference type="ARBA" id="ARBA00009758"/>
    </source>
</evidence>
<dbReference type="PANTHER" id="PTHR37543">
    <property type="entry name" value="CCCH ZINC FINGER DNA BINDING PROTEIN (AFU_ORTHOLOGUE AFUA_5G12760)"/>
    <property type="match status" value="1"/>
</dbReference>
<keyword evidence="9" id="KW-0863">Zinc-finger</keyword>
<keyword evidence="7 11" id="KW-1133">Transmembrane helix</keyword>
<feature type="zinc finger region" description="C3H1-type" evidence="9">
    <location>
        <begin position="883"/>
        <end position="911"/>
    </location>
</feature>
<feature type="compositionally biased region" description="Low complexity" evidence="10">
    <location>
        <begin position="1299"/>
        <end position="1314"/>
    </location>
</feature>
<dbReference type="PROSITE" id="PS50103">
    <property type="entry name" value="ZF_C3H1"/>
    <property type="match status" value="3"/>
</dbReference>
<keyword evidence="5" id="KW-0963">Cytoplasm</keyword>
<feature type="transmembrane region" description="Helical" evidence="11">
    <location>
        <begin position="1860"/>
        <end position="1881"/>
    </location>
</feature>
<keyword evidence="14" id="KW-1185">Reference proteome</keyword>
<evidence type="ECO:0000256" key="8">
    <source>
        <dbReference type="ARBA" id="ARBA00023136"/>
    </source>
</evidence>
<dbReference type="SUPFAM" id="SSF81296">
    <property type="entry name" value="E set domains"/>
    <property type="match status" value="1"/>
</dbReference>
<dbReference type="InterPro" id="IPR000571">
    <property type="entry name" value="Znf_CCCH"/>
</dbReference>
<dbReference type="PRINTS" id="PR00492">
    <property type="entry name" value="RHOGDI"/>
</dbReference>
<keyword evidence="8 11" id="KW-0472">Membrane</keyword>
<feature type="transmembrane region" description="Helical" evidence="11">
    <location>
        <begin position="1792"/>
        <end position="1813"/>
    </location>
</feature>
<keyword evidence="9" id="KW-0862">Zinc</keyword>
<dbReference type="SMART" id="SM00356">
    <property type="entry name" value="ZnF_C3H1"/>
    <property type="match status" value="3"/>
</dbReference>
<comment type="subcellular location">
    <subcellularLocation>
        <location evidence="2">Cytoplasm</location>
    </subcellularLocation>
    <subcellularLocation>
        <location evidence="1">Membrane</location>
        <topology evidence="1">Multi-pass membrane protein</topology>
    </subcellularLocation>
</comment>
<keyword evidence="9" id="KW-0479">Metal-binding</keyword>
<feature type="compositionally biased region" description="Polar residues" evidence="10">
    <location>
        <begin position="841"/>
        <end position="853"/>
    </location>
</feature>
<feature type="transmembrane region" description="Helical" evidence="11">
    <location>
        <begin position="1586"/>
        <end position="1606"/>
    </location>
</feature>
<dbReference type="GO" id="GO:0016020">
    <property type="term" value="C:membrane"/>
    <property type="evidence" value="ECO:0007669"/>
    <property type="project" value="UniProtKB-SubCell"/>
</dbReference>
<feature type="region of interest" description="Disordered" evidence="10">
    <location>
        <begin position="309"/>
        <end position="336"/>
    </location>
</feature>
<gene>
    <name evidence="13" type="ORF">EW146_g6359</name>
</gene>
<evidence type="ECO:0000256" key="7">
    <source>
        <dbReference type="ARBA" id="ARBA00022989"/>
    </source>
</evidence>
<evidence type="ECO:0000256" key="5">
    <source>
        <dbReference type="ARBA" id="ARBA00022490"/>
    </source>
</evidence>
<feature type="compositionally biased region" description="Polar residues" evidence="10">
    <location>
        <begin position="1249"/>
        <end position="1279"/>
    </location>
</feature>
<evidence type="ECO:0000256" key="11">
    <source>
        <dbReference type="SAM" id="Phobius"/>
    </source>
</evidence>
<evidence type="ECO:0000313" key="13">
    <source>
        <dbReference type="EMBL" id="THH13922.1"/>
    </source>
</evidence>
<dbReference type="Gene3D" id="1.10.357.140">
    <property type="entry name" value="UbiA prenyltransferase"/>
    <property type="match status" value="1"/>
</dbReference>
<dbReference type="Pfam" id="PF02115">
    <property type="entry name" value="Rho_GDI"/>
    <property type="match status" value="1"/>
</dbReference>
<feature type="transmembrane region" description="Helical" evidence="11">
    <location>
        <begin position="1747"/>
        <end position="1771"/>
    </location>
</feature>
<dbReference type="InterPro" id="IPR057683">
    <property type="entry name" value="DUF7923"/>
</dbReference>
<feature type="zinc finger region" description="C3H1-type" evidence="9">
    <location>
        <begin position="923"/>
        <end position="951"/>
    </location>
</feature>
<dbReference type="GO" id="GO:0005096">
    <property type="term" value="F:GTPase activator activity"/>
    <property type="evidence" value="ECO:0007669"/>
    <property type="project" value="UniProtKB-KW"/>
</dbReference>
<dbReference type="Gene3D" id="2.70.50.30">
    <property type="entry name" value="Coagulation Factor XIII, subunit A, domain 1"/>
    <property type="match status" value="1"/>
</dbReference>
<dbReference type="InterPro" id="IPR002293">
    <property type="entry name" value="AA/rel_permease1"/>
</dbReference>
<feature type="compositionally biased region" description="Polar residues" evidence="10">
    <location>
        <begin position="424"/>
        <end position="434"/>
    </location>
</feature>
<dbReference type="Gene3D" id="1.20.1740.10">
    <property type="entry name" value="Amino acid/polyamine transporter I"/>
    <property type="match status" value="1"/>
</dbReference>
<feature type="zinc finger region" description="C3H1-type" evidence="9">
    <location>
        <begin position="434"/>
        <end position="461"/>
    </location>
</feature>
<feature type="transmembrane region" description="Helical" evidence="11">
    <location>
        <begin position="1825"/>
        <end position="1844"/>
    </location>
</feature>
<feature type="region of interest" description="Disordered" evidence="10">
    <location>
        <begin position="1234"/>
        <end position="1387"/>
    </location>
</feature>
<dbReference type="GO" id="GO:0022857">
    <property type="term" value="F:transmembrane transporter activity"/>
    <property type="evidence" value="ECO:0007669"/>
    <property type="project" value="InterPro"/>
</dbReference>
<feature type="transmembrane region" description="Helical" evidence="11">
    <location>
        <begin position="1491"/>
        <end position="1512"/>
    </location>
</feature>